<dbReference type="AlphaFoldDB" id="A0A5A7QF97"/>
<evidence type="ECO:0000313" key="1">
    <source>
        <dbReference type="EMBL" id="GER43648.1"/>
    </source>
</evidence>
<name>A0A5A7QF97_STRAF</name>
<organism evidence="1 2">
    <name type="scientific">Striga asiatica</name>
    <name type="common">Asiatic witchweed</name>
    <name type="synonym">Buchnera asiatica</name>
    <dbReference type="NCBI Taxonomy" id="4170"/>
    <lineage>
        <taxon>Eukaryota</taxon>
        <taxon>Viridiplantae</taxon>
        <taxon>Streptophyta</taxon>
        <taxon>Embryophyta</taxon>
        <taxon>Tracheophyta</taxon>
        <taxon>Spermatophyta</taxon>
        <taxon>Magnoliopsida</taxon>
        <taxon>eudicotyledons</taxon>
        <taxon>Gunneridae</taxon>
        <taxon>Pentapetalae</taxon>
        <taxon>asterids</taxon>
        <taxon>lamiids</taxon>
        <taxon>Lamiales</taxon>
        <taxon>Orobanchaceae</taxon>
        <taxon>Buchnereae</taxon>
        <taxon>Striga</taxon>
    </lineage>
</organism>
<reference evidence="2" key="1">
    <citation type="journal article" date="2019" name="Curr. Biol.">
        <title>Genome Sequence of Striga asiatica Provides Insight into the Evolution of Plant Parasitism.</title>
        <authorList>
            <person name="Yoshida S."/>
            <person name="Kim S."/>
            <person name="Wafula E.K."/>
            <person name="Tanskanen J."/>
            <person name="Kim Y.M."/>
            <person name="Honaas L."/>
            <person name="Yang Z."/>
            <person name="Spallek T."/>
            <person name="Conn C.E."/>
            <person name="Ichihashi Y."/>
            <person name="Cheong K."/>
            <person name="Cui S."/>
            <person name="Der J.P."/>
            <person name="Gundlach H."/>
            <person name="Jiao Y."/>
            <person name="Hori C."/>
            <person name="Ishida J.K."/>
            <person name="Kasahara H."/>
            <person name="Kiba T."/>
            <person name="Kim M.S."/>
            <person name="Koo N."/>
            <person name="Laohavisit A."/>
            <person name="Lee Y.H."/>
            <person name="Lumba S."/>
            <person name="McCourt P."/>
            <person name="Mortimer J.C."/>
            <person name="Mutuku J.M."/>
            <person name="Nomura T."/>
            <person name="Sasaki-Sekimoto Y."/>
            <person name="Seto Y."/>
            <person name="Wang Y."/>
            <person name="Wakatake T."/>
            <person name="Sakakibara H."/>
            <person name="Demura T."/>
            <person name="Yamaguchi S."/>
            <person name="Yoneyama K."/>
            <person name="Manabe R.I."/>
            <person name="Nelson D.C."/>
            <person name="Schulman A.H."/>
            <person name="Timko M.P."/>
            <person name="dePamphilis C.W."/>
            <person name="Choi D."/>
            <person name="Shirasu K."/>
        </authorList>
    </citation>
    <scope>NUCLEOTIDE SEQUENCE [LARGE SCALE GENOMIC DNA]</scope>
    <source>
        <strain evidence="2">cv. UVA1</strain>
    </source>
</reference>
<proteinExistence type="predicted"/>
<evidence type="ECO:0000313" key="2">
    <source>
        <dbReference type="Proteomes" id="UP000325081"/>
    </source>
</evidence>
<keyword evidence="2" id="KW-1185">Reference proteome</keyword>
<accession>A0A5A7QF97</accession>
<sequence length="139" mass="14537">MRFPVAALIGEGKGQDAIFWRAEWPLTSAMCGDGVAAAGEVGEWRSRVGLDGGQRCWMVLCVFVFVCAGREAELVEVRLALQSFSSRRVAEVVGGTVKTAIVGGWMSAAAVGGGRRRGRAVPLCVYSVVGVVCVSVCAG</sequence>
<dbReference type="EMBL" id="BKCP01006726">
    <property type="protein sequence ID" value="GER43648.1"/>
    <property type="molecule type" value="Genomic_DNA"/>
</dbReference>
<dbReference type="Proteomes" id="UP000325081">
    <property type="component" value="Unassembled WGS sequence"/>
</dbReference>
<gene>
    <name evidence="1" type="ORF">STAS_20513</name>
</gene>
<protein>
    <submittedName>
        <fullName evidence="1">Protein smp</fullName>
    </submittedName>
</protein>
<comment type="caution">
    <text evidence="1">The sequence shown here is derived from an EMBL/GenBank/DDBJ whole genome shotgun (WGS) entry which is preliminary data.</text>
</comment>